<dbReference type="Pfam" id="PF08885">
    <property type="entry name" value="GSCFA"/>
    <property type="match status" value="1"/>
</dbReference>
<dbReference type="Proteomes" id="UP000827084">
    <property type="component" value="Chromosome"/>
</dbReference>
<reference evidence="2 3" key="1">
    <citation type="submission" date="2021-08" db="EMBL/GenBank/DDBJ databases">
        <title>Shewanella putrefaciens YZ-J, complete genome.</title>
        <authorList>
            <person name="Yi Z."/>
        </authorList>
    </citation>
    <scope>NUCLEOTIDE SEQUENCE [LARGE SCALE GENOMIC DNA]</scope>
    <source>
        <strain evidence="2 3">YZ-J</strain>
    </source>
</reference>
<evidence type="ECO:0000313" key="2">
    <source>
        <dbReference type="EMBL" id="QYX74127.1"/>
    </source>
</evidence>
<organism evidence="2 3">
    <name type="scientific">Shewanella putrefaciens</name>
    <name type="common">Pseudomonas putrefaciens</name>
    <dbReference type="NCBI Taxonomy" id="24"/>
    <lineage>
        <taxon>Bacteria</taxon>
        <taxon>Pseudomonadati</taxon>
        <taxon>Pseudomonadota</taxon>
        <taxon>Gammaproteobacteria</taxon>
        <taxon>Alteromonadales</taxon>
        <taxon>Shewanellaceae</taxon>
        <taxon>Shewanella</taxon>
    </lineage>
</organism>
<gene>
    <name evidence="2" type="ORF">K3G22_06865</name>
</gene>
<feature type="domain" description="GSCFA" evidence="1">
    <location>
        <begin position="51"/>
        <end position="307"/>
    </location>
</feature>
<keyword evidence="3" id="KW-1185">Reference proteome</keyword>
<dbReference type="InterPro" id="IPR014982">
    <property type="entry name" value="GSCFA"/>
</dbReference>
<protein>
    <submittedName>
        <fullName evidence="2">GSCFA domain-containing protein</fullName>
    </submittedName>
</protein>
<sequence>MDHPMNTQFLTPYSEQAEQYFWKTGVAKIDLGKVPFQSIHNLLISKDNSSISSVGSCFAQHVGKWMIENNYPFNRSKLDSRQISSFAFGNVYTPRCFLQWLTLDPAHSHRFDIFYDKNTERYIDLLRPNVQPEGFSSEEALREARISAKSELFDTLKETNVLIFTLGLTEAWKDIDDVFYPNCPGVIAGEFNDEIFTFHQFNYNEIKSDLLLIKDIIQGINPQIKVILTVSPVPLTATASDKHILVASQYSKSVLRAVAGYLADNDEIFDYFPSFEIITVNNVNDFRFNENRRTVSNKAVEYVMSHFKSAFSDNEITQAQNNCEQSHEETVCDEERLEALNKLSHNPNDTTVNQLTLLGDSHMGKLAKALKEMEIPFTGGMVMNGSGFAQGKFSICETEYFVPLENAASRQLFAPILKNLQAHEQSKFEKKSVIISNIGLHTHQTVARFFTWLQKQEDADIKNITLKNYVDFFHEDQSKQLSILLTMKERGHTVIVVSDPPFCRHFKESQSMTGLIYSYFDAIEYIWSQFNIVFFNAAKIFDEEISTPMEYASDICYPDGQHDWVHGNSMYYKWLANKLLPIVFENT</sequence>
<dbReference type="EMBL" id="CP080635">
    <property type="protein sequence ID" value="QYX74127.1"/>
    <property type="molecule type" value="Genomic_DNA"/>
</dbReference>
<evidence type="ECO:0000313" key="3">
    <source>
        <dbReference type="Proteomes" id="UP000827084"/>
    </source>
</evidence>
<dbReference type="SUPFAM" id="SSF52266">
    <property type="entry name" value="SGNH hydrolase"/>
    <property type="match status" value="1"/>
</dbReference>
<name>A0ABX8XF37_SHEPU</name>
<proteinExistence type="predicted"/>
<evidence type="ECO:0000259" key="1">
    <source>
        <dbReference type="Pfam" id="PF08885"/>
    </source>
</evidence>
<accession>A0ABX8XF37</accession>